<proteinExistence type="predicted"/>
<dbReference type="Proteomes" id="UP001166291">
    <property type="component" value="Unassembled WGS sequence"/>
</dbReference>
<evidence type="ECO:0000313" key="2">
    <source>
        <dbReference type="EMBL" id="MBW2940409.1"/>
    </source>
</evidence>
<name>A0ABS6VQV1_9GAMM</name>
<evidence type="ECO:0000259" key="1">
    <source>
        <dbReference type="SMART" id="SM00782"/>
    </source>
</evidence>
<dbReference type="InterPro" id="IPR013991">
    <property type="entry name" value="PhnaA_N_proteobac"/>
</dbReference>
<dbReference type="SMART" id="SM00782">
    <property type="entry name" value="PhnA_Zn_Ribbon"/>
    <property type="match status" value="1"/>
</dbReference>
<protein>
    <submittedName>
        <fullName evidence="2">PhnA domain-containing protein</fullName>
    </submittedName>
</protein>
<sequence>MNTEQALIQRSDSRCELCASSEHLTVFAVPPYDQSNPSHCIMACALCSEQLLVTSELDTKRWHSLKDTVWSAEPAIQVLSYRLLKRLASEPWAQDLLDTVYLDEETQAWADALNPAAVDDVEPTLDSNGVQLMAGDTVVLIKDLDVKGTSFVAKRGTAVRGISLTNNPEHIEGRVNGTRIVIISAYVKKSN</sequence>
<organism evidence="2 3">
    <name type="scientific">Zhongshania aquimaris</name>
    <dbReference type="NCBI Taxonomy" id="2857107"/>
    <lineage>
        <taxon>Bacteria</taxon>
        <taxon>Pseudomonadati</taxon>
        <taxon>Pseudomonadota</taxon>
        <taxon>Gammaproteobacteria</taxon>
        <taxon>Cellvibrionales</taxon>
        <taxon>Spongiibacteraceae</taxon>
        <taxon>Zhongshania</taxon>
    </lineage>
</organism>
<feature type="domain" description="PhnA protein N-terminal proteobacterial" evidence="1">
    <location>
        <begin position="6"/>
        <end position="52"/>
    </location>
</feature>
<dbReference type="InterPro" id="IPR013988">
    <property type="entry name" value="YjdM_C"/>
</dbReference>
<accession>A0ABS6VQV1</accession>
<dbReference type="Pfam" id="PF03831">
    <property type="entry name" value="YjdM"/>
    <property type="match status" value="1"/>
</dbReference>
<comment type="caution">
    <text evidence="2">The sequence shown here is derived from an EMBL/GenBank/DDBJ whole genome shotgun (WGS) entry which is preliminary data.</text>
</comment>
<dbReference type="PANTHER" id="PTHR30305">
    <property type="entry name" value="PROTEIN YJDM-RELATED"/>
    <property type="match status" value="1"/>
</dbReference>
<dbReference type="RefSeq" id="WP_219042607.1">
    <property type="nucleotide sequence ID" value="NZ_JAHWDQ010000001.1"/>
</dbReference>
<dbReference type="PANTHER" id="PTHR30305:SF3">
    <property type="entry name" value="PROTEIN YJDM"/>
    <property type="match status" value="1"/>
</dbReference>
<reference evidence="2" key="1">
    <citation type="submission" date="2021-07" db="EMBL/GenBank/DDBJ databases">
        <title>Zhongshania sp. CAU 1632 isolated from seawater.</title>
        <authorList>
            <person name="Kim W."/>
        </authorList>
    </citation>
    <scope>NUCLEOTIDE SEQUENCE</scope>
    <source>
        <strain evidence="2">CAU 1632</strain>
    </source>
</reference>
<evidence type="ECO:0000313" key="3">
    <source>
        <dbReference type="Proteomes" id="UP001166291"/>
    </source>
</evidence>
<dbReference type="EMBL" id="JAHWDQ010000001">
    <property type="protein sequence ID" value="MBW2940409.1"/>
    <property type="molecule type" value="Genomic_DNA"/>
</dbReference>
<gene>
    <name evidence="2" type="ORF">KXJ70_06470</name>
</gene>
<keyword evidence="3" id="KW-1185">Reference proteome</keyword>